<dbReference type="SFLD" id="SFLDS00029">
    <property type="entry name" value="Radical_SAM"/>
    <property type="match status" value="1"/>
</dbReference>
<feature type="binding site" evidence="9">
    <location>
        <position position="68"/>
    </location>
    <ligand>
        <name>[4Fe-4S] cluster</name>
        <dbReference type="ChEBI" id="CHEBI:49883"/>
        <label>1</label>
    </ligand>
</feature>
<feature type="binding site" evidence="9">
    <location>
        <position position="93"/>
    </location>
    <ligand>
        <name>[4Fe-4S] cluster</name>
        <dbReference type="ChEBI" id="CHEBI:49883"/>
        <label>2</label>
        <note>4Fe-4S-S-AdoMet</note>
    </ligand>
</feature>
<dbReference type="AlphaFoldDB" id="A0A8J7PMC7"/>
<proteinExistence type="inferred from homology"/>
<evidence type="ECO:0000256" key="10">
    <source>
        <dbReference type="SAM" id="MobiDB-lite"/>
    </source>
</evidence>
<comment type="subcellular location">
    <subcellularLocation>
        <location evidence="9">Cytoplasm</location>
    </subcellularLocation>
</comment>
<evidence type="ECO:0000256" key="9">
    <source>
        <dbReference type="HAMAP-Rule" id="MF_00206"/>
    </source>
</evidence>
<evidence type="ECO:0000256" key="4">
    <source>
        <dbReference type="ARBA" id="ARBA00022691"/>
    </source>
</evidence>
<keyword evidence="2 9" id="KW-0963">Cytoplasm</keyword>
<evidence type="ECO:0000256" key="3">
    <source>
        <dbReference type="ARBA" id="ARBA00022679"/>
    </source>
</evidence>
<dbReference type="GO" id="GO:0046872">
    <property type="term" value="F:metal ion binding"/>
    <property type="evidence" value="ECO:0007669"/>
    <property type="project" value="UniProtKB-KW"/>
</dbReference>
<dbReference type="InterPro" id="IPR058240">
    <property type="entry name" value="rSAM_sf"/>
</dbReference>
<feature type="binding site" evidence="9">
    <location>
        <position position="63"/>
    </location>
    <ligand>
        <name>[4Fe-4S] cluster</name>
        <dbReference type="ChEBI" id="CHEBI:49883"/>
        <label>1</label>
    </ligand>
</feature>
<evidence type="ECO:0000256" key="7">
    <source>
        <dbReference type="ARBA" id="ARBA00023014"/>
    </source>
</evidence>
<keyword evidence="4 9" id="KW-0949">S-adenosyl-L-methionine</keyword>
<comment type="similarity">
    <text evidence="9">Belongs to the radical SAM superfamily. Lipoyl synthase family.</text>
</comment>
<dbReference type="InterPro" id="IPR006638">
    <property type="entry name" value="Elp3/MiaA/NifB-like_rSAM"/>
</dbReference>
<dbReference type="GO" id="GO:0016992">
    <property type="term" value="F:lipoate synthase activity"/>
    <property type="evidence" value="ECO:0007669"/>
    <property type="project" value="UniProtKB-UniRule"/>
</dbReference>
<evidence type="ECO:0000256" key="2">
    <source>
        <dbReference type="ARBA" id="ARBA00022490"/>
    </source>
</evidence>
<feature type="binding site" evidence="9">
    <location>
        <position position="96"/>
    </location>
    <ligand>
        <name>[4Fe-4S] cluster</name>
        <dbReference type="ChEBI" id="CHEBI:49883"/>
        <label>2</label>
        <note>4Fe-4S-S-AdoMet</note>
    </ligand>
</feature>
<evidence type="ECO:0000256" key="8">
    <source>
        <dbReference type="ARBA" id="ARBA00047326"/>
    </source>
</evidence>
<feature type="domain" description="Radical SAM core" evidence="11">
    <location>
        <begin position="75"/>
        <end position="291"/>
    </location>
</feature>
<evidence type="ECO:0000256" key="1">
    <source>
        <dbReference type="ARBA" id="ARBA00022485"/>
    </source>
</evidence>
<feature type="binding site" evidence="9">
    <location>
        <position position="74"/>
    </location>
    <ligand>
        <name>[4Fe-4S] cluster</name>
        <dbReference type="ChEBI" id="CHEBI:49883"/>
        <label>1</label>
    </ligand>
</feature>
<keyword evidence="6 9" id="KW-0408">Iron</keyword>
<comment type="cofactor">
    <cofactor evidence="9">
        <name>[4Fe-4S] cluster</name>
        <dbReference type="ChEBI" id="CHEBI:49883"/>
    </cofactor>
    <text evidence="9">Binds 2 [4Fe-4S] clusters per subunit. One cluster is coordinated with 3 cysteines and an exchangeable S-adenosyl-L-methionine.</text>
</comment>
<dbReference type="NCBIfam" id="TIGR00510">
    <property type="entry name" value="lipA"/>
    <property type="match status" value="1"/>
</dbReference>
<dbReference type="SFLD" id="SFLDF00271">
    <property type="entry name" value="lipoyl_synthase"/>
    <property type="match status" value="1"/>
</dbReference>
<dbReference type="Proteomes" id="UP000664277">
    <property type="component" value="Unassembled WGS sequence"/>
</dbReference>
<dbReference type="InterPro" id="IPR003698">
    <property type="entry name" value="Lipoyl_synth"/>
</dbReference>
<keyword evidence="1 9" id="KW-0004">4Fe-4S</keyword>
<comment type="function">
    <text evidence="9">Catalyzes the radical-mediated insertion of two sulfur atoms into the C-6 and C-8 positions of the octanoyl moiety bound to the lipoyl domains of lipoate-dependent enzymes, thereby converting the octanoylated domains into lipoylated derivatives.</text>
</comment>
<dbReference type="InterPro" id="IPR013785">
    <property type="entry name" value="Aldolase_TIM"/>
</dbReference>
<keyword evidence="5 9" id="KW-0479">Metal-binding</keyword>
<dbReference type="PANTHER" id="PTHR10949:SF0">
    <property type="entry name" value="LIPOYL SYNTHASE, MITOCHONDRIAL"/>
    <property type="match status" value="1"/>
</dbReference>
<dbReference type="PROSITE" id="PS51918">
    <property type="entry name" value="RADICAL_SAM"/>
    <property type="match status" value="1"/>
</dbReference>
<dbReference type="PIRSF" id="PIRSF005963">
    <property type="entry name" value="Lipoyl_synth"/>
    <property type="match status" value="1"/>
</dbReference>
<feature type="binding site" evidence="9">
    <location>
        <position position="89"/>
    </location>
    <ligand>
        <name>[4Fe-4S] cluster</name>
        <dbReference type="ChEBI" id="CHEBI:49883"/>
        <label>2</label>
        <note>4Fe-4S-S-AdoMet</note>
    </ligand>
</feature>
<accession>A0A8J7PMC7</accession>
<dbReference type="EC" id="2.8.1.8" evidence="9"/>
<dbReference type="SFLD" id="SFLDG01058">
    <property type="entry name" value="lipoyl_synthase_like"/>
    <property type="match status" value="1"/>
</dbReference>
<comment type="catalytic activity">
    <reaction evidence="8 9">
        <text>[[Fe-S] cluster scaffold protein carrying a second [4Fe-4S](2+) cluster] + N(6)-octanoyl-L-lysyl-[protein] + 2 oxidized [2Fe-2S]-[ferredoxin] + 2 S-adenosyl-L-methionine + 4 H(+) = [[Fe-S] cluster scaffold protein] + N(6)-[(R)-dihydrolipoyl]-L-lysyl-[protein] + 4 Fe(3+) + 2 hydrogen sulfide + 2 5'-deoxyadenosine + 2 L-methionine + 2 reduced [2Fe-2S]-[ferredoxin]</text>
        <dbReference type="Rhea" id="RHEA:16585"/>
        <dbReference type="Rhea" id="RHEA-COMP:9928"/>
        <dbReference type="Rhea" id="RHEA-COMP:10000"/>
        <dbReference type="Rhea" id="RHEA-COMP:10001"/>
        <dbReference type="Rhea" id="RHEA-COMP:10475"/>
        <dbReference type="Rhea" id="RHEA-COMP:14568"/>
        <dbReference type="Rhea" id="RHEA-COMP:14569"/>
        <dbReference type="ChEBI" id="CHEBI:15378"/>
        <dbReference type="ChEBI" id="CHEBI:17319"/>
        <dbReference type="ChEBI" id="CHEBI:29034"/>
        <dbReference type="ChEBI" id="CHEBI:29919"/>
        <dbReference type="ChEBI" id="CHEBI:33722"/>
        <dbReference type="ChEBI" id="CHEBI:33737"/>
        <dbReference type="ChEBI" id="CHEBI:33738"/>
        <dbReference type="ChEBI" id="CHEBI:57844"/>
        <dbReference type="ChEBI" id="CHEBI:59789"/>
        <dbReference type="ChEBI" id="CHEBI:78809"/>
        <dbReference type="ChEBI" id="CHEBI:83100"/>
        <dbReference type="EC" id="2.8.1.8"/>
    </reaction>
</comment>
<feature type="binding site" evidence="9">
    <location>
        <position position="302"/>
    </location>
    <ligand>
        <name>[4Fe-4S] cluster</name>
        <dbReference type="ChEBI" id="CHEBI:49883"/>
        <label>1</label>
    </ligand>
</feature>
<dbReference type="InterPro" id="IPR007197">
    <property type="entry name" value="rSAM"/>
</dbReference>
<protein>
    <recommendedName>
        <fullName evidence="9">Lipoyl synthase</fullName>
        <ecNumber evidence="9">2.8.1.8</ecNumber>
    </recommendedName>
    <alternativeName>
        <fullName evidence="9">Lip-syn</fullName>
        <shortName evidence="9">LS</shortName>
    </alternativeName>
    <alternativeName>
        <fullName evidence="9">Lipoate synthase</fullName>
    </alternativeName>
    <alternativeName>
        <fullName evidence="9">Lipoic acid synthase</fullName>
    </alternativeName>
    <alternativeName>
        <fullName evidence="9">Sulfur insertion protein LipA</fullName>
    </alternativeName>
</protein>
<gene>
    <name evidence="9 12" type="primary">lipA</name>
    <name evidence="12" type="ORF">J0M35_13285</name>
</gene>
<evidence type="ECO:0000313" key="12">
    <source>
        <dbReference type="EMBL" id="MBN8661335.1"/>
    </source>
</evidence>
<organism evidence="12 13">
    <name type="scientific">Candidatus Obscuribacter phosphatis</name>
    <dbReference type="NCBI Taxonomy" id="1906157"/>
    <lineage>
        <taxon>Bacteria</taxon>
        <taxon>Bacillati</taxon>
        <taxon>Candidatus Melainabacteria</taxon>
        <taxon>Candidatus Obscuribacterales</taxon>
        <taxon>Candidatus Obscuribacteraceae</taxon>
        <taxon>Candidatus Obscuribacter</taxon>
    </lineage>
</organism>
<dbReference type="HAMAP" id="MF_00206">
    <property type="entry name" value="Lipoyl_synth"/>
    <property type="match status" value="1"/>
</dbReference>
<dbReference type="EMBL" id="JAFLCK010000019">
    <property type="protein sequence ID" value="MBN8661335.1"/>
    <property type="molecule type" value="Genomic_DNA"/>
</dbReference>
<dbReference type="NCBIfam" id="NF009544">
    <property type="entry name" value="PRK12928.1"/>
    <property type="match status" value="1"/>
</dbReference>
<dbReference type="Pfam" id="PF04055">
    <property type="entry name" value="Radical_SAM"/>
    <property type="match status" value="1"/>
</dbReference>
<dbReference type="FunFam" id="3.20.20.70:FF:000040">
    <property type="entry name" value="Lipoyl synthase"/>
    <property type="match status" value="1"/>
</dbReference>
<dbReference type="NCBIfam" id="NF004019">
    <property type="entry name" value="PRK05481.1"/>
    <property type="match status" value="1"/>
</dbReference>
<evidence type="ECO:0000256" key="5">
    <source>
        <dbReference type="ARBA" id="ARBA00022723"/>
    </source>
</evidence>
<dbReference type="PANTHER" id="PTHR10949">
    <property type="entry name" value="LIPOYL SYNTHASE"/>
    <property type="match status" value="1"/>
</dbReference>
<dbReference type="GO" id="GO:0005737">
    <property type="term" value="C:cytoplasm"/>
    <property type="evidence" value="ECO:0007669"/>
    <property type="project" value="UniProtKB-SubCell"/>
</dbReference>
<dbReference type="GO" id="GO:0051539">
    <property type="term" value="F:4 iron, 4 sulfur cluster binding"/>
    <property type="evidence" value="ECO:0007669"/>
    <property type="project" value="UniProtKB-UniRule"/>
</dbReference>
<dbReference type="UniPathway" id="UPA00538">
    <property type="reaction ID" value="UER00593"/>
</dbReference>
<keyword evidence="7 9" id="KW-0411">Iron-sulfur</keyword>
<comment type="pathway">
    <text evidence="9">Protein modification; protein lipoylation via endogenous pathway; protein N(6)-(lipoyl)lysine from octanoyl-[acyl-carrier-protein]: step 2/2.</text>
</comment>
<evidence type="ECO:0000259" key="11">
    <source>
        <dbReference type="PROSITE" id="PS51918"/>
    </source>
</evidence>
<name>A0A8J7PMC7_9BACT</name>
<dbReference type="CDD" id="cd01335">
    <property type="entry name" value="Radical_SAM"/>
    <property type="match status" value="1"/>
</dbReference>
<dbReference type="GO" id="GO:0009249">
    <property type="term" value="P:protein lipoylation"/>
    <property type="evidence" value="ECO:0007669"/>
    <property type="project" value="UniProtKB-UniRule"/>
</dbReference>
<reference evidence="12" key="1">
    <citation type="submission" date="2021-02" db="EMBL/GenBank/DDBJ databases">
        <title>Genome-Resolved Metagenomics of a Microbial Community Performing Photosynthetic Biological Nutrient Removal.</title>
        <authorList>
            <person name="Mcdaniel E.A."/>
        </authorList>
    </citation>
    <scope>NUCLEOTIDE SEQUENCE</scope>
    <source>
        <strain evidence="12">UWPOB_OBS1</strain>
    </source>
</reference>
<feature type="region of interest" description="Disordered" evidence="10">
    <location>
        <begin position="1"/>
        <end position="27"/>
    </location>
</feature>
<evidence type="ECO:0000256" key="6">
    <source>
        <dbReference type="ARBA" id="ARBA00023004"/>
    </source>
</evidence>
<sequence>MTTSQSDSNKKMAALAQAARRLEQEEDNAPLRLPEWVRRSVLNTEENRETRLILKEQNLNTICESGRCPNKGECWAKGTATFMLMGALCTRTCRFCSVNKGTPSPLDPEEPQRIATAAQKMGLRHVVLTSVNRDDLPDQGASHFAATIKALKESIKGVAVEVLTPDFQGRRDALEIVLAAEPVVYNHNMETVPRLYKRVRPGSKYDRSLNVLKMAAEIAPDIPTKSGLMLGLGETMDEVKEVMHDLRDHGCAFLTLGQYLRPSRDQLPVKRYVEPAEFEELGAYGWKIGFKMVHSGPLVRSSYHAEELANNLK</sequence>
<dbReference type="SMART" id="SM00729">
    <property type="entry name" value="Elp3"/>
    <property type="match status" value="1"/>
</dbReference>
<evidence type="ECO:0000313" key="13">
    <source>
        <dbReference type="Proteomes" id="UP000664277"/>
    </source>
</evidence>
<dbReference type="Gene3D" id="3.20.20.70">
    <property type="entry name" value="Aldolase class I"/>
    <property type="match status" value="1"/>
</dbReference>
<comment type="caution">
    <text evidence="12">The sequence shown here is derived from an EMBL/GenBank/DDBJ whole genome shotgun (WGS) entry which is preliminary data.</text>
</comment>
<dbReference type="SUPFAM" id="SSF102114">
    <property type="entry name" value="Radical SAM enzymes"/>
    <property type="match status" value="1"/>
</dbReference>
<keyword evidence="3 9" id="KW-0808">Transferase</keyword>